<name>A0AAN8MTC2_9PEZI</name>
<evidence type="ECO:0000256" key="1">
    <source>
        <dbReference type="SAM" id="MobiDB-lite"/>
    </source>
</evidence>
<proteinExistence type="predicted"/>
<keyword evidence="3" id="KW-1185">Reference proteome</keyword>
<comment type="caution">
    <text evidence="2">The sequence shown here is derived from an EMBL/GenBank/DDBJ whole genome shotgun (WGS) entry which is preliminary data.</text>
</comment>
<protein>
    <submittedName>
        <fullName evidence="2">Uncharacterized protein</fullName>
    </submittedName>
</protein>
<organism evidence="2 3">
    <name type="scientific">Orbilia javanica</name>
    <dbReference type="NCBI Taxonomy" id="47235"/>
    <lineage>
        <taxon>Eukaryota</taxon>
        <taxon>Fungi</taxon>
        <taxon>Dikarya</taxon>
        <taxon>Ascomycota</taxon>
        <taxon>Pezizomycotina</taxon>
        <taxon>Orbiliomycetes</taxon>
        <taxon>Orbiliales</taxon>
        <taxon>Orbiliaceae</taxon>
        <taxon>Orbilia</taxon>
    </lineage>
</organism>
<sequence>MANPTFTRSTLSSRLTTPLTLEIPSYPTSRACSPLFYTPNDSQEEEGADDEEEEENDELIYPHEYGDSEDDIFEDAEDGDVAFLYGSALDQGPTYSAHLSGFNFLGDEDINYLNFTNFDDVPVGLRKAWAEQYRLVEGGDDIDEEDDLENHKIETATVGRVFRANSVTLVDIEEHELNV</sequence>
<dbReference type="Proteomes" id="UP001313282">
    <property type="component" value="Unassembled WGS sequence"/>
</dbReference>
<accession>A0AAN8MTC2</accession>
<dbReference type="AlphaFoldDB" id="A0AAN8MTC2"/>
<feature type="region of interest" description="Disordered" evidence="1">
    <location>
        <begin position="25"/>
        <end position="56"/>
    </location>
</feature>
<reference evidence="2 3" key="1">
    <citation type="submission" date="2019-10" db="EMBL/GenBank/DDBJ databases">
        <authorList>
            <person name="Palmer J.M."/>
        </authorList>
    </citation>
    <scope>NUCLEOTIDE SEQUENCE [LARGE SCALE GENOMIC DNA]</scope>
    <source>
        <strain evidence="2 3">TWF718</strain>
    </source>
</reference>
<evidence type="ECO:0000313" key="3">
    <source>
        <dbReference type="Proteomes" id="UP001313282"/>
    </source>
</evidence>
<gene>
    <name evidence="2" type="ORF">TWF718_006362</name>
</gene>
<dbReference type="EMBL" id="JAVHNR010000003">
    <property type="protein sequence ID" value="KAK6348574.1"/>
    <property type="molecule type" value="Genomic_DNA"/>
</dbReference>
<evidence type="ECO:0000313" key="2">
    <source>
        <dbReference type="EMBL" id="KAK6348574.1"/>
    </source>
</evidence>
<feature type="compositionally biased region" description="Acidic residues" evidence="1">
    <location>
        <begin position="42"/>
        <end position="56"/>
    </location>
</feature>